<keyword evidence="2" id="KW-0238">DNA-binding</keyword>
<evidence type="ECO:0000259" key="5">
    <source>
        <dbReference type="PROSITE" id="PS01124"/>
    </source>
</evidence>
<dbReference type="InterPro" id="IPR009057">
    <property type="entry name" value="Homeodomain-like_sf"/>
</dbReference>
<evidence type="ECO:0000256" key="3">
    <source>
        <dbReference type="ARBA" id="ARBA00023163"/>
    </source>
</evidence>
<gene>
    <name evidence="6" type="ORF">HFZ78_09740</name>
</gene>
<protein>
    <submittedName>
        <fullName evidence="6">AraC family transcriptional regulator</fullName>
    </submittedName>
</protein>
<dbReference type="InterPro" id="IPR018060">
    <property type="entry name" value="HTH_AraC"/>
</dbReference>
<dbReference type="PANTHER" id="PTHR43280:SF28">
    <property type="entry name" value="HTH-TYPE TRANSCRIPTIONAL ACTIVATOR RHAS"/>
    <property type="match status" value="1"/>
</dbReference>
<dbReference type="InterPro" id="IPR003313">
    <property type="entry name" value="AraC-bd"/>
</dbReference>
<dbReference type="Pfam" id="PF12833">
    <property type="entry name" value="HTH_18"/>
    <property type="match status" value="1"/>
</dbReference>
<accession>A0A6H1P0F6</accession>
<dbReference type="GO" id="GO:0003700">
    <property type="term" value="F:DNA-binding transcription factor activity"/>
    <property type="evidence" value="ECO:0007669"/>
    <property type="project" value="InterPro"/>
</dbReference>
<dbReference type="SUPFAM" id="SSF46689">
    <property type="entry name" value="Homeodomain-like"/>
    <property type="match status" value="2"/>
</dbReference>
<dbReference type="Gene3D" id="2.60.120.10">
    <property type="entry name" value="Jelly Rolls"/>
    <property type="match status" value="1"/>
</dbReference>
<dbReference type="PROSITE" id="PS01124">
    <property type="entry name" value="HTH_ARAC_FAMILY_2"/>
    <property type="match status" value="1"/>
</dbReference>
<proteinExistence type="predicted"/>
<feature type="coiled-coil region" evidence="4">
    <location>
        <begin position="136"/>
        <end position="163"/>
    </location>
</feature>
<evidence type="ECO:0000256" key="2">
    <source>
        <dbReference type="ARBA" id="ARBA00023125"/>
    </source>
</evidence>
<evidence type="ECO:0000313" key="6">
    <source>
        <dbReference type="EMBL" id="QIZ06942.1"/>
    </source>
</evidence>
<reference evidence="6 7" key="1">
    <citation type="submission" date="2020-04" db="EMBL/GenBank/DDBJ databases">
        <title>Genome-Wide Identification of 5-Methylcytosine Sites in Bacterial Genomes By High-Throughput Sequencing of MspJI Restriction Fragments.</title>
        <authorList>
            <person name="Wu V."/>
        </authorList>
    </citation>
    <scope>NUCLEOTIDE SEQUENCE [LARGE SCALE GENOMIC DNA]</scope>
    <source>
        <strain evidence="6 7">S2</strain>
    </source>
</reference>
<name>A0A6H1P0F6_PRIMG</name>
<evidence type="ECO:0000256" key="1">
    <source>
        <dbReference type="ARBA" id="ARBA00023015"/>
    </source>
</evidence>
<dbReference type="Proteomes" id="UP000501868">
    <property type="component" value="Chromosome"/>
</dbReference>
<dbReference type="Pfam" id="PF02311">
    <property type="entry name" value="AraC_binding"/>
    <property type="match status" value="1"/>
</dbReference>
<dbReference type="PROSITE" id="PS00041">
    <property type="entry name" value="HTH_ARAC_FAMILY_1"/>
    <property type="match status" value="1"/>
</dbReference>
<dbReference type="SMART" id="SM00342">
    <property type="entry name" value="HTH_ARAC"/>
    <property type="match status" value="1"/>
</dbReference>
<sequence>MDEWNTSPNQKKIMDEWINAFYRAQGMESNIFNFHSHQEYEIYFFHSGDCKYLINNRIYELQPGDIILLDGMTLHKPNPRTGSTYTRSMLHFSPTWLQELLTALGIPNLLDPFKKLNNCLLRTRYDEAGQFVDGRIKEIAASLEQINEEMQRTGKKNELLEAEVKLELVQLLIGIFKMSQKELSQVTSKKSEKEHHAEAIASWINEHYSEKISLDRVAAELNLSKYYASHVFKEVTGFTVMEYVMGCRLNQVKYLLEMEPDRTLTEVSRVTGFESVAHFSRYFKEKVGTTPSRYRKNKIASNITVKKGEHS</sequence>
<dbReference type="Gene3D" id="1.10.10.60">
    <property type="entry name" value="Homeodomain-like"/>
    <property type="match status" value="2"/>
</dbReference>
<dbReference type="EMBL" id="CP051128">
    <property type="protein sequence ID" value="QIZ06942.1"/>
    <property type="molecule type" value="Genomic_DNA"/>
</dbReference>
<evidence type="ECO:0000313" key="7">
    <source>
        <dbReference type="Proteomes" id="UP000501868"/>
    </source>
</evidence>
<organism evidence="6 7">
    <name type="scientific">Priestia megaterium</name>
    <name type="common">Bacillus megaterium</name>
    <dbReference type="NCBI Taxonomy" id="1404"/>
    <lineage>
        <taxon>Bacteria</taxon>
        <taxon>Bacillati</taxon>
        <taxon>Bacillota</taxon>
        <taxon>Bacilli</taxon>
        <taxon>Bacillales</taxon>
        <taxon>Bacillaceae</taxon>
        <taxon>Priestia</taxon>
    </lineage>
</organism>
<keyword evidence="4" id="KW-0175">Coiled coil</keyword>
<dbReference type="SUPFAM" id="SSF51215">
    <property type="entry name" value="Regulatory protein AraC"/>
    <property type="match status" value="1"/>
</dbReference>
<keyword evidence="1" id="KW-0805">Transcription regulation</keyword>
<dbReference type="GO" id="GO:0043565">
    <property type="term" value="F:sequence-specific DNA binding"/>
    <property type="evidence" value="ECO:0007669"/>
    <property type="project" value="InterPro"/>
</dbReference>
<feature type="domain" description="HTH araC/xylS-type" evidence="5">
    <location>
        <begin position="198"/>
        <end position="297"/>
    </location>
</feature>
<dbReference type="PRINTS" id="PR00032">
    <property type="entry name" value="HTHARAC"/>
</dbReference>
<reference evidence="6 7" key="2">
    <citation type="submission" date="2020-04" db="EMBL/GenBank/DDBJ databases">
        <authorList>
            <person name="Fomenkov A."/>
            <person name="Anton B.P."/>
            <person name="Roberts R.J."/>
        </authorList>
    </citation>
    <scope>NUCLEOTIDE SEQUENCE [LARGE SCALE GENOMIC DNA]</scope>
    <source>
        <strain evidence="6 7">S2</strain>
    </source>
</reference>
<dbReference type="PANTHER" id="PTHR43280">
    <property type="entry name" value="ARAC-FAMILY TRANSCRIPTIONAL REGULATOR"/>
    <property type="match status" value="1"/>
</dbReference>
<dbReference type="AlphaFoldDB" id="A0A6H1P0F6"/>
<evidence type="ECO:0000256" key="4">
    <source>
        <dbReference type="SAM" id="Coils"/>
    </source>
</evidence>
<dbReference type="InterPro" id="IPR020449">
    <property type="entry name" value="Tscrpt_reg_AraC-type_HTH"/>
</dbReference>
<keyword evidence="3" id="KW-0804">Transcription</keyword>
<dbReference type="InterPro" id="IPR037923">
    <property type="entry name" value="HTH-like"/>
</dbReference>
<dbReference type="InterPro" id="IPR014710">
    <property type="entry name" value="RmlC-like_jellyroll"/>
</dbReference>
<dbReference type="InterPro" id="IPR018062">
    <property type="entry name" value="HTH_AraC-typ_CS"/>
</dbReference>